<gene>
    <name evidence="6" type="ORF">CU098_012691</name>
</gene>
<feature type="domain" description="Centrosomin N-terminal motif 1" evidence="5">
    <location>
        <begin position="66"/>
        <end position="131"/>
    </location>
</feature>
<keyword evidence="2" id="KW-0963">Cytoplasm</keyword>
<evidence type="ECO:0000313" key="6">
    <source>
        <dbReference type="EMBL" id="RCI03502.1"/>
    </source>
</evidence>
<evidence type="ECO:0000256" key="4">
    <source>
        <dbReference type="SAM" id="MobiDB-lite"/>
    </source>
</evidence>
<dbReference type="OrthoDB" id="10255000at2759"/>
<dbReference type="GO" id="GO:0005737">
    <property type="term" value="C:cytoplasm"/>
    <property type="evidence" value="ECO:0007669"/>
    <property type="project" value="UniProtKB-SubCell"/>
</dbReference>
<reference evidence="6 7" key="1">
    <citation type="journal article" date="2018" name="G3 (Bethesda)">
        <title>Phylogenetic and Phylogenomic Definition of Rhizopus Species.</title>
        <authorList>
            <person name="Gryganskyi A.P."/>
            <person name="Golan J."/>
            <person name="Dolatabadi S."/>
            <person name="Mondo S."/>
            <person name="Robb S."/>
            <person name="Idnurm A."/>
            <person name="Muszewska A."/>
            <person name="Steczkiewicz K."/>
            <person name="Masonjones S."/>
            <person name="Liao H.L."/>
            <person name="Gajdeczka M.T."/>
            <person name="Anike F."/>
            <person name="Vuek A."/>
            <person name="Anishchenko I.M."/>
            <person name="Voigt K."/>
            <person name="de Hoog G.S."/>
            <person name="Smith M.E."/>
            <person name="Heitman J."/>
            <person name="Vilgalys R."/>
            <person name="Stajich J.E."/>
        </authorList>
    </citation>
    <scope>NUCLEOTIDE SEQUENCE [LARGE SCALE GENOMIC DNA]</scope>
    <source>
        <strain evidence="6 7">LSU 92-RS-03</strain>
    </source>
</reference>
<evidence type="ECO:0000313" key="7">
    <source>
        <dbReference type="Proteomes" id="UP000253551"/>
    </source>
</evidence>
<accession>A0A367KNT4</accession>
<proteinExistence type="predicted"/>
<comment type="caution">
    <text evidence="6">The sequence shown here is derived from an EMBL/GenBank/DDBJ whole genome shotgun (WGS) entry which is preliminary data.</text>
</comment>
<dbReference type="AlphaFoldDB" id="A0A367KNT4"/>
<dbReference type="Pfam" id="PF07989">
    <property type="entry name" value="Cnn_1N"/>
    <property type="match status" value="1"/>
</dbReference>
<feature type="region of interest" description="Disordered" evidence="4">
    <location>
        <begin position="129"/>
        <end position="148"/>
    </location>
</feature>
<keyword evidence="3" id="KW-0175">Coiled coil</keyword>
<feature type="region of interest" description="Disordered" evidence="4">
    <location>
        <begin position="1"/>
        <end position="46"/>
    </location>
</feature>
<sequence length="194" mass="22297">MHSIEPESPIGSQHSRKSSTSHHYEYFSYNLGKPPGSEKAKKTKRLPKVTSDIVPVGHCIQKIAPMKELEKMMTDLKKENFDLKLRLYHSETILSRDYNVYQLSQENSKLRTSLEGVIKRIREYKRELTSVRSAHPGRSIGTQTDPPNKITIARIPDQSELSNHLLQELSLMDTTLYIEKLQNLTLQTTDPHSQ</sequence>
<evidence type="ECO:0000259" key="5">
    <source>
        <dbReference type="Pfam" id="PF07989"/>
    </source>
</evidence>
<evidence type="ECO:0000256" key="3">
    <source>
        <dbReference type="SAM" id="Coils"/>
    </source>
</evidence>
<dbReference type="EMBL" id="PJQM01000995">
    <property type="protein sequence ID" value="RCI03502.1"/>
    <property type="molecule type" value="Genomic_DNA"/>
</dbReference>
<evidence type="ECO:0000256" key="1">
    <source>
        <dbReference type="ARBA" id="ARBA00004496"/>
    </source>
</evidence>
<evidence type="ECO:0000256" key="2">
    <source>
        <dbReference type="ARBA" id="ARBA00022490"/>
    </source>
</evidence>
<keyword evidence="7" id="KW-1185">Reference proteome</keyword>
<name>A0A367KNT4_RHIST</name>
<comment type="subcellular location">
    <subcellularLocation>
        <location evidence="1">Cytoplasm</location>
    </subcellularLocation>
</comment>
<feature type="coiled-coil region" evidence="3">
    <location>
        <begin position="66"/>
        <end position="127"/>
    </location>
</feature>
<dbReference type="Proteomes" id="UP000253551">
    <property type="component" value="Unassembled WGS sequence"/>
</dbReference>
<dbReference type="InterPro" id="IPR012943">
    <property type="entry name" value="Cnn_1N"/>
</dbReference>
<protein>
    <recommendedName>
        <fullName evidence="5">Centrosomin N-terminal motif 1 domain-containing protein</fullName>
    </recommendedName>
</protein>
<organism evidence="6 7">
    <name type="scientific">Rhizopus stolonifer</name>
    <name type="common">Rhizopus nigricans</name>
    <dbReference type="NCBI Taxonomy" id="4846"/>
    <lineage>
        <taxon>Eukaryota</taxon>
        <taxon>Fungi</taxon>
        <taxon>Fungi incertae sedis</taxon>
        <taxon>Mucoromycota</taxon>
        <taxon>Mucoromycotina</taxon>
        <taxon>Mucoromycetes</taxon>
        <taxon>Mucorales</taxon>
        <taxon>Mucorineae</taxon>
        <taxon>Rhizopodaceae</taxon>
        <taxon>Rhizopus</taxon>
    </lineage>
</organism>
<dbReference type="GO" id="GO:0005815">
    <property type="term" value="C:microtubule organizing center"/>
    <property type="evidence" value="ECO:0007669"/>
    <property type="project" value="InterPro"/>
</dbReference>